<gene>
    <name evidence="2" type="ORF">PMYSY11_2565</name>
</gene>
<evidence type="ECO:0000313" key="2">
    <source>
        <dbReference type="EMBL" id="VEV97610.1"/>
    </source>
</evidence>
<dbReference type="AlphaFoldDB" id="A0A653E4E8"/>
<protein>
    <recommendedName>
        <fullName evidence="1">SnoaL-like domain-containing protein</fullName>
    </recommendedName>
</protein>
<organism evidence="2">
    <name type="scientific">Pseudomonas marincola</name>
    <dbReference type="NCBI Taxonomy" id="437900"/>
    <lineage>
        <taxon>Bacteria</taxon>
        <taxon>Pseudomonadati</taxon>
        <taxon>Pseudomonadota</taxon>
        <taxon>Gammaproteobacteria</taxon>
        <taxon>Pseudomonadales</taxon>
        <taxon>Pseudomonadaceae</taxon>
        <taxon>Pseudomonas</taxon>
    </lineage>
</organism>
<proteinExistence type="predicted"/>
<name>A0A653E4E8_9PSED</name>
<evidence type="ECO:0000259" key="1">
    <source>
        <dbReference type="Pfam" id="PF12680"/>
    </source>
</evidence>
<dbReference type="SUPFAM" id="SSF54427">
    <property type="entry name" value="NTF2-like"/>
    <property type="match status" value="1"/>
</dbReference>
<dbReference type="InterPro" id="IPR037401">
    <property type="entry name" value="SnoaL-like"/>
</dbReference>
<sequence>MTPTCAPGSDMHPNAELITRFYRAFAALDAETMASCYSADVQFSDPVFTDLRGENAADMWRMLTSRAQNFSVTFADVQADDQQGRATWTARYLFSQTGNTVVNHVEARFVFKQGKIAEHHDHFNLWGWARQALGFKGLLIGWLPPVQKAIRAQAAKGLGQFQAARRAK</sequence>
<dbReference type="EMBL" id="LR215729">
    <property type="protein sequence ID" value="VEV97610.1"/>
    <property type="molecule type" value="Genomic_DNA"/>
</dbReference>
<feature type="domain" description="SnoaL-like" evidence="1">
    <location>
        <begin position="18"/>
        <end position="119"/>
    </location>
</feature>
<accession>A0A653E4E8</accession>
<dbReference type="Gene3D" id="3.10.450.50">
    <property type="match status" value="1"/>
</dbReference>
<reference evidence="2" key="1">
    <citation type="submission" date="2019-02" db="EMBL/GenBank/DDBJ databases">
        <authorList>
            <consortium name="Genoscope - CEA"/>
            <person name="William W."/>
        </authorList>
    </citation>
    <scope>NUCLEOTIDE SEQUENCE [LARGE SCALE GENOMIC DNA]</scope>
    <source>
        <strain evidence="2">YSy11</strain>
    </source>
</reference>
<dbReference type="Pfam" id="PF12680">
    <property type="entry name" value="SnoaL_2"/>
    <property type="match status" value="1"/>
</dbReference>
<dbReference type="InterPro" id="IPR032710">
    <property type="entry name" value="NTF2-like_dom_sf"/>
</dbReference>